<dbReference type="Pfam" id="PF13193">
    <property type="entry name" value="AMP-binding_C"/>
    <property type="match status" value="1"/>
</dbReference>
<reference evidence="3 4" key="1">
    <citation type="journal article" date="2018" name="Nat. Biotechnol.">
        <title>A standardized bacterial taxonomy based on genome phylogeny substantially revises the tree of life.</title>
        <authorList>
            <person name="Parks D.H."/>
            <person name="Chuvochina M."/>
            <person name="Waite D.W."/>
            <person name="Rinke C."/>
            <person name="Skarshewski A."/>
            <person name="Chaumeil P.A."/>
            <person name="Hugenholtz P."/>
        </authorList>
    </citation>
    <scope>NUCLEOTIDE SEQUENCE [LARGE SCALE GENOMIC DNA]</scope>
    <source>
        <strain evidence="3">UBA10227</strain>
    </source>
</reference>
<dbReference type="PANTHER" id="PTHR24096:SF267">
    <property type="entry name" value="MALONATE--COA LIGASE ACSF3, MITOCHONDRIAL"/>
    <property type="match status" value="1"/>
</dbReference>
<dbReference type="InterPro" id="IPR020845">
    <property type="entry name" value="AMP-binding_CS"/>
</dbReference>
<organism evidence="3 4">
    <name type="scientific">Xanthomarina gelatinilytica</name>
    <dbReference type="NCBI Taxonomy" id="1137281"/>
    <lineage>
        <taxon>Bacteria</taxon>
        <taxon>Pseudomonadati</taxon>
        <taxon>Bacteroidota</taxon>
        <taxon>Flavobacteriia</taxon>
        <taxon>Flavobacteriales</taxon>
        <taxon>Flavobacteriaceae</taxon>
        <taxon>Xanthomarina</taxon>
    </lineage>
</organism>
<protein>
    <submittedName>
        <fullName evidence="3">AMP-dependent synthetase</fullName>
    </submittedName>
</protein>
<sequence>MNVFDYFFESSQHLEKDFLLGSKETISFKNLYKQSLKVATFLNRYVGAHKNILIISPNSGFFITAYLSILKSGNVCVPLNFAIEQEQLDYILKETECETVFMAKSIRDKYMLPSEIQVVEELDLQQIIDHQAMDDYYVDVNKNQVAEIIFTSGSTGLPKGVMITHENIIANTNSIISYLKLTSKDIMCVVLPFYYCYGLSLLHTHLRVGGSMVLNNSFMFLGAVISDIKDYKCTGFAGVPSHFQILLKKSNSFKTTVFPDLRYVTQAGGKLHTIFIEEFIDAFPEIDFYIMYGQTEATARLSYLEPKHIKAKTSSIGKPIPKVSFKIVDETGKKLGANKEGELLAKGKNIMLGYYKDVIETKKTIKNGWLYTGDVAIMDNEGFYYLVARKKEILKVAGKRVSPKEIEAVILSLEEVMDCTISGYDDDVFGEAIQATIVAKGTFNEEQLKEKILHICSKKLAMYKIPQKICFEKAIKMSASGKKIK</sequence>
<dbReference type="InterPro" id="IPR045851">
    <property type="entry name" value="AMP-bd_C_sf"/>
</dbReference>
<evidence type="ECO:0000313" key="3">
    <source>
        <dbReference type="EMBL" id="HCY81689.1"/>
    </source>
</evidence>
<feature type="domain" description="AMP-binding enzyme C-terminal" evidence="2">
    <location>
        <begin position="405"/>
        <end position="482"/>
    </location>
</feature>
<evidence type="ECO:0000313" key="4">
    <source>
        <dbReference type="Proteomes" id="UP000263268"/>
    </source>
</evidence>
<dbReference type="GO" id="GO:0016405">
    <property type="term" value="F:CoA-ligase activity"/>
    <property type="evidence" value="ECO:0007669"/>
    <property type="project" value="TreeGrafter"/>
</dbReference>
<dbReference type="Gene3D" id="3.30.300.30">
    <property type="match status" value="1"/>
</dbReference>
<dbReference type="InterPro" id="IPR042099">
    <property type="entry name" value="ANL_N_sf"/>
</dbReference>
<name>A0A3D6BTX7_9FLAO</name>
<dbReference type="Gene3D" id="3.40.50.12780">
    <property type="entry name" value="N-terminal domain of ligase-like"/>
    <property type="match status" value="1"/>
</dbReference>
<dbReference type="PANTHER" id="PTHR24096">
    <property type="entry name" value="LONG-CHAIN-FATTY-ACID--COA LIGASE"/>
    <property type="match status" value="1"/>
</dbReference>
<dbReference type="InterPro" id="IPR025110">
    <property type="entry name" value="AMP-bd_C"/>
</dbReference>
<evidence type="ECO:0000259" key="1">
    <source>
        <dbReference type="Pfam" id="PF00501"/>
    </source>
</evidence>
<proteinExistence type="predicted"/>
<gene>
    <name evidence="3" type="ORF">DHV22_08830</name>
</gene>
<accession>A0A3D6BTX7</accession>
<feature type="domain" description="AMP-dependent synthetase/ligase" evidence="1">
    <location>
        <begin position="12"/>
        <end position="355"/>
    </location>
</feature>
<dbReference type="SUPFAM" id="SSF56801">
    <property type="entry name" value="Acetyl-CoA synthetase-like"/>
    <property type="match status" value="1"/>
</dbReference>
<dbReference type="PROSITE" id="PS00455">
    <property type="entry name" value="AMP_BINDING"/>
    <property type="match status" value="1"/>
</dbReference>
<dbReference type="Proteomes" id="UP000263268">
    <property type="component" value="Unassembled WGS sequence"/>
</dbReference>
<dbReference type="AlphaFoldDB" id="A0A3D6BTX7"/>
<dbReference type="Pfam" id="PF00501">
    <property type="entry name" value="AMP-binding"/>
    <property type="match status" value="1"/>
</dbReference>
<dbReference type="EMBL" id="DPRK01000138">
    <property type="protein sequence ID" value="HCY81689.1"/>
    <property type="molecule type" value="Genomic_DNA"/>
</dbReference>
<comment type="caution">
    <text evidence="3">The sequence shown here is derived from an EMBL/GenBank/DDBJ whole genome shotgun (WGS) entry which is preliminary data.</text>
</comment>
<evidence type="ECO:0000259" key="2">
    <source>
        <dbReference type="Pfam" id="PF13193"/>
    </source>
</evidence>
<dbReference type="InterPro" id="IPR000873">
    <property type="entry name" value="AMP-dep_synth/lig_dom"/>
</dbReference>